<keyword evidence="2" id="KW-1185">Reference proteome</keyword>
<dbReference type="EMBL" id="JN654439">
    <property type="protein sequence ID" value="AEZ50396.1"/>
    <property type="molecule type" value="Genomic_DNA"/>
</dbReference>
<organism evidence="1 2">
    <name type="scientific">Bacillus phage BPS13</name>
    <dbReference type="NCBI Taxonomy" id="1136731"/>
    <lineage>
        <taxon>Viruses</taxon>
        <taxon>Duplodnaviria</taxon>
        <taxon>Heunggongvirae</taxon>
        <taxon>Uroviricota</taxon>
        <taxon>Caudoviricetes</taxon>
        <taxon>Herelleviridae</taxon>
        <taxon>Bastillevirinae</taxon>
        <taxon>Wphvirus</taxon>
        <taxon>Wphvirus BPS13</taxon>
    </lineage>
</organism>
<evidence type="ECO:0000313" key="1">
    <source>
        <dbReference type="EMBL" id="AEZ50396.1"/>
    </source>
</evidence>
<dbReference type="KEGG" id="vg:13827912"/>
<gene>
    <name evidence="1" type="ORF">BPS13_0217</name>
</gene>
<protein>
    <submittedName>
        <fullName evidence="1">Uncharacterized protein</fullName>
    </submittedName>
</protein>
<dbReference type="RefSeq" id="YP_006907776.1">
    <property type="nucleotide sequence ID" value="NC_018857.1"/>
</dbReference>
<accession>J9PUJ2</accession>
<reference evidence="1 2" key="1">
    <citation type="journal article" date="2012" name="FEMS Microbiol. Lett.">
        <title>Characterization of an endolysin, LysBPS13, from a Bacillus cereus bacteriophage.</title>
        <authorList>
            <person name="Park J."/>
            <person name="Yun J."/>
            <person name="Lim J.A."/>
            <person name="Kang D.H."/>
            <person name="Ryu S."/>
        </authorList>
    </citation>
    <scope>NUCLEOTIDE SEQUENCE [LARGE SCALE GENOMIC DNA]</scope>
</reference>
<sequence>MIRLVDREDNRITMGVSVQDYIDEKWLALNVTERNEHDGDAEACIYLTPEQAKVLLKEVQRFIVTYSKEEEVE</sequence>
<proteinExistence type="predicted"/>
<name>J9PUJ2_9CAUD</name>
<dbReference type="GeneID" id="13827912"/>
<evidence type="ECO:0000313" key="2">
    <source>
        <dbReference type="Proteomes" id="UP000006287"/>
    </source>
</evidence>
<dbReference type="Proteomes" id="UP000006287">
    <property type="component" value="Segment"/>
</dbReference>